<organism evidence="1 2">
    <name type="scientific">Mucilaginibacter galii</name>
    <dbReference type="NCBI Taxonomy" id="2005073"/>
    <lineage>
        <taxon>Bacteria</taxon>
        <taxon>Pseudomonadati</taxon>
        <taxon>Bacteroidota</taxon>
        <taxon>Sphingobacteriia</taxon>
        <taxon>Sphingobacteriales</taxon>
        <taxon>Sphingobacteriaceae</taxon>
        <taxon>Mucilaginibacter</taxon>
    </lineage>
</organism>
<proteinExistence type="predicted"/>
<sequence>MNTKSILFIITVIGTLLGNTTVLKAQTVNIEAAVKYWELTDSLKQNKPITDKQWDTFINLEGNKTYVHSVFDSASLVGYRRALEMVYMPKNNAWLQKNLKANYWYAILIKRYKDKEDSLKTYLKETLQSPAYKEVMYKYVYEYLPKKDRHPVKDLKFYYNAIGMDAVSYPNGIFMSLMACDNNVKIKNGILEAHELHHQLRSQMELKPLKEEHKGLMYAIRSIQNEGIADMIDKTPMLASFDSVSIREWLIDPAPASIRSVDSAFSVTAKSNGTIFQNDKPYRKLLRSSAGHMPGFYMARIMVRHGYEKQMIKTAANPFQFIYLYNEAAKKDAGHPPVFSEVVIQYLKALEKMYKK</sequence>
<evidence type="ECO:0000313" key="2">
    <source>
        <dbReference type="Proteomes" id="UP000662074"/>
    </source>
</evidence>
<dbReference type="EMBL" id="BMDO01000005">
    <property type="protein sequence ID" value="GGI50855.1"/>
    <property type="molecule type" value="Genomic_DNA"/>
</dbReference>
<name>A0A917N1E7_9SPHI</name>
<reference evidence="1" key="1">
    <citation type="journal article" date="2014" name="Int. J. Syst. Evol. Microbiol.">
        <title>Complete genome sequence of Corynebacterium casei LMG S-19264T (=DSM 44701T), isolated from a smear-ripened cheese.</title>
        <authorList>
            <consortium name="US DOE Joint Genome Institute (JGI-PGF)"/>
            <person name="Walter F."/>
            <person name="Albersmeier A."/>
            <person name="Kalinowski J."/>
            <person name="Ruckert C."/>
        </authorList>
    </citation>
    <scope>NUCLEOTIDE SEQUENCE</scope>
    <source>
        <strain evidence="1">CCM 8711</strain>
    </source>
</reference>
<dbReference type="AlphaFoldDB" id="A0A917N1E7"/>
<dbReference type="Pfam" id="PF18958">
    <property type="entry name" value="DUF5700"/>
    <property type="match status" value="1"/>
</dbReference>
<dbReference type="Proteomes" id="UP000662074">
    <property type="component" value="Unassembled WGS sequence"/>
</dbReference>
<comment type="caution">
    <text evidence="1">The sequence shown here is derived from an EMBL/GenBank/DDBJ whole genome shotgun (WGS) entry which is preliminary data.</text>
</comment>
<protein>
    <submittedName>
        <fullName evidence="1">Uncharacterized protein</fullName>
    </submittedName>
</protein>
<gene>
    <name evidence="1" type="ORF">GCM10011425_20670</name>
</gene>
<dbReference type="RefSeq" id="WP_188416391.1">
    <property type="nucleotide sequence ID" value="NZ_BMDO01000005.1"/>
</dbReference>
<dbReference type="InterPro" id="IPR043754">
    <property type="entry name" value="DUF5700"/>
</dbReference>
<reference evidence="1" key="2">
    <citation type="submission" date="2020-09" db="EMBL/GenBank/DDBJ databases">
        <authorList>
            <person name="Sun Q."/>
            <person name="Sedlacek I."/>
        </authorList>
    </citation>
    <scope>NUCLEOTIDE SEQUENCE</scope>
    <source>
        <strain evidence="1">CCM 8711</strain>
    </source>
</reference>
<evidence type="ECO:0000313" key="1">
    <source>
        <dbReference type="EMBL" id="GGI50855.1"/>
    </source>
</evidence>
<keyword evidence="2" id="KW-1185">Reference proteome</keyword>
<accession>A0A917N1E7</accession>